<protein>
    <recommendedName>
        <fullName evidence="1">Serine aminopeptidase S33 domain-containing protein</fullName>
    </recommendedName>
</protein>
<evidence type="ECO:0000259" key="1">
    <source>
        <dbReference type="Pfam" id="PF12146"/>
    </source>
</evidence>
<feature type="domain" description="Serine aminopeptidase S33" evidence="1">
    <location>
        <begin position="117"/>
        <end position="348"/>
    </location>
</feature>
<dbReference type="InterPro" id="IPR022742">
    <property type="entry name" value="Hydrolase_4"/>
</dbReference>
<sequence>MLMLSAYNLSYQIITQHITMKYLKITLLATVFAAILGGKAMAADYSNNPFTLTYDNAITQNVAGKVNIHPVKYVQQQTGIEVVANVYTPANYDPVKTYRAIVVAHPNGGVKEQVAGLYAQNLAEQGYITIAFDAAYQGGSGGTPRYTDKPQNRIEDIRAAADFISQYPGVDTTYLGLLGICGGGGYSIKAAQTDKRFTSIATISLFNSGDVRRNGFMRSQKESIGQRLADIANVRAMEAAGGEIQYTPAFGQNMTAEQVAALPFELYRQGYEYYAQTHAHPNSQTNNTVDSLLDLMEFDVNTNVDLINQPLLMIAGDKADSLYMTQEVFASATGTNNKALFLVPNATHIETYWKQPYVKQITDKLTAFYGENLK</sequence>
<evidence type="ECO:0000313" key="2">
    <source>
        <dbReference type="EMBL" id="RKS87563.1"/>
    </source>
</evidence>
<organism evidence="2 3">
    <name type="scientific">Orbus hercynius</name>
    <dbReference type="NCBI Taxonomy" id="593135"/>
    <lineage>
        <taxon>Bacteria</taxon>
        <taxon>Pseudomonadati</taxon>
        <taxon>Pseudomonadota</taxon>
        <taxon>Gammaproteobacteria</taxon>
        <taxon>Orbales</taxon>
        <taxon>Orbaceae</taxon>
        <taxon>Orbus</taxon>
    </lineage>
</organism>
<dbReference type="AlphaFoldDB" id="A0A495RJ48"/>
<dbReference type="PANTHER" id="PTHR47751:SF1">
    <property type="entry name" value="SUPERFAMILY HYDROLASE, PUTATIVE (AFU_ORTHOLOGUE AFUA_2G16580)-RELATED"/>
    <property type="match status" value="1"/>
</dbReference>
<dbReference type="InterPro" id="IPR051411">
    <property type="entry name" value="Polyketide_trans_af380"/>
</dbReference>
<dbReference type="Gene3D" id="3.40.50.1820">
    <property type="entry name" value="alpha/beta hydrolase"/>
    <property type="match status" value="1"/>
</dbReference>
<dbReference type="SUPFAM" id="SSF53474">
    <property type="entry name" value="alpha/beta-Hydrolases"/>
    <property type="match status" value="1"/>
</dbReference>
<gene>
    <name evidence="2" type="ORF">DES39_0801</name>
</gene>
<dbReference type="PANTHER" id="PTHR47751">
    <property type="entry name" value="SUPERFAMILY HYDROLASE, PUTATIVE (AFU_ORTHOLOGUE AFUA_2G16580)-RELATED"/>
    <property type="match status" value="1"/>
</dbReference>
<name>A0A495RJ48_9GAMM</name>
<comment type="caution">
    <text evidence="2">The sequence shown here is derived from an EMBL/GenBank/DDBJ whole genome shotgun (WGS) entry which is preliminary data.</text>
</comment>
<dbReference type="Proteomes" id="UP000278542">
    <property type="component" value="Unassembled WGS sequence"/>
</dbReference>
<keyword evidence="3" id="KW-1185">Reference proteome</keyword>
<reference evidence="2 3" key="1">
    <citation type="submission" date="2018-10" db="EMBL/GenBank/DDBJ databases">
        <title>Genomic Encyclopedia of Type Strains, Phase IV (KMG-IV): sequencing the most valuable type-strain genomes for metagenomic binning, comparative biology and taxonomic classification.</title>
        <authorList>
            <person name="Goeker M."/>
        </authorList>
    </citation>
    <scope>NUCLEOTIDE SEQUENCE [LARGE SCALE GENOMIC DNA]</scope>
    <source>
        <strain evidence="2 3">DSM 22228</strain>
    </source>
</reference>
<evidence type="ECO:0000313" key="3">
    <source>
        <dbReference type="Proteomes" id="UP000278542"/>
    </source>
</evidence>
<dbReference type="InterPro" id="IPR029058">
    <property type="entry name" value="AB_hydrolase_fold"/>
</dbReference>
<dbReference type="EMBL" id="RBWY01000001">
    <property type="protein sequence ID" value="RKS87563.1"/>
    <property type="molecule type" value="Genomic_DNA"/>
</dbReference>
<dbReference type="Gene3D" id="1.10.10.800">
    <property type="match status" value="1"/>
</dbReference>
<proteinExistence type="predicted"/>
<dbReference type="Pfam" id="PF12146">
    <property type="entry name" value="Hydrolase_4"/>
    <property type="match status" value="1"/>
</dbReference>
<accession>A0A495RJ48</accession>